<accession>A0A484FST0</accession>
<dbReference type="EMBL" id="AMCV02000016">
    <property type="protein sequence ID" value="TDZ20906.1"/>
    <property type="molecule type" value="Genomic_DNA"/>
</dbReference>
<evidence type="ECO:0000313" key="1">
    <source>
        <dbReference type="EMBL" id="TDZ20906.1"/>
    </source>
</evidence>
<keyword evidence="2" id="KW-1185">Reference proteome</keyword>
<gene>
    <name evidence="1" type="ORF">Cob_v006280</name>
</gene>
<organism evidence="1 2">
    <name type="scientific">Colletotrichum orbiculare (strain 104-T / ATCC 96160 / CBS 514.97 / LARS 414 / MAFF 240422)</name>
    <name type="common">Cucumber anthracnose fungus</name>
    <name type="synonym">Colletotrichum lagenarium</name>
    <dbReference type="NCBI Taxonomy" id="1213857"/>
    <lineage>
        <taxon>Eukaryota</taxon>
        <taxon>Fungi</taxon>
        <taxon>Dikarya</taxon>
        <taxon>Ascomycota</taxon>
        <taxon>Pezizomycotina</taxon>
        <taxon>Sordariomycetes</taxon>
        <taxon>Hypocreomycetidae</taxon>
        <taxon>Glomerellales</taxon>
        <taxon>Glomerellaceae</taxon>
        <taxon>Colletotrichum</taxon>
        <taxon>Colletotrichum orbiculare species complex</taxon>
    </lineage>
</organism>
<evidence type="ECO:0000313" key="2">
    <source>
        <dbReference type="Proteomes" id="UP000014480"/>
    </source>
</evidence>
<sequence>MVIRFRAIVGTYLVLEQDGSKAQEHSVVRQYGRFSMTVTKASYALCLSLNATPKQEGENLPLPAHDAHSMTCVVGRDGVEGPSRVPICQPNWGPPRSWADTIQGWLQRVTNLAPR</sequence>
<comment type="caution">
    <text evidence="1">The sequence shown here is derived from an EMBL/GenBank/DDBJ whole genome shotgun (WGS) entry which is preliminary data.</text>
</comment>
<dbReference type="Proteomes" id="UP000014480">
    <property type="component" value="Unassembled WGS sequence"/>
</dbReference>
<protein>
    <submittedName>
        <fullName evidence="1">Uncharacterized protein</fullName>
    </submittedName>
</protein>
<proteinExistence type="predicted"/>
<reference evidence="2" key="2">
    <citation type="journal article" date="2019" name="Mol. Plant Microbe Interact.">
        <title>Genome sequence resources for four phytopathogenic fungi from the Colletotrichum orbiculare species complex.</title>
        <authorList>
            <person name="Gan P."/>
            <person name="Tsushima A."/>
            <person name="Narusaka M."/>
            <person name="Narusaka Y."/>
            <person name="Takano Y."/>
            <person name="Kubo Y."/>
            <person name="Shirasu K."/>
        </authorList>
    </citation>
    <scope>GENOME REANNOTATION</scope>
    <source>
        <strain evidence="2">104-T / ATCC 96160 / CBS 514.97 / LARS 414 / MAFF 240422</strain>
    </source>
</reference>
<reference evidence="2" key="1">
    <citation type="journal article" date="2013" name="New Phytol.">
        <title>Comparative genomic and transcriptomic analyses reveal the hemibiotrophic stage shift of Colletotrichum fungi.</title>
        <authorList>
            <person name="Gan P."/>
            <person name="Ikeda K."/>
            <person name="Irieda H."/>
            <person name="Narusaka M."/>
            <person name="O'Connell R.J."/>
            <person name="Narusaka Y."/>
            <person name="Takano Y."/>
            <person name="Kubo Y."/>
            <person name="Shirasu K."/>
        </authorList>
    </citation>
    <scope>NUCLEOTIDE SEQUENCE [LARGE SCALE GENOMIC DNA]</scope>
    <source>
        <strain evidence="2">104-T / ATCC 96160 / CBS 514.97 / LARS 414 / MAFF 240422</strain>
    </source>
</reference>
<name>A0A484FST0_COLOR</name>
<dbReference type="AlphaFoldDB" id="A0A484FST0"/>